<gene>
    <name evidence="1" type="ORF">HZF05_14265</name>
</gene>
<dbReference type="PIRSF" id="PIRSF019307">
    <property type="entry name" value="UCP019307"/>
    <property type="match status" value="1"/>
</dbReference>
<comment type="caution">
    <text evidence="1">The sequence shown here is derived from an EMBL/GenBank/DDBJ whole genome shotgun (WGS) entry which is preliminary data.</text>
</comment>
<evidence type="ECO:0000313" key="1">
    <source>
        <dbReference type="EMBL" id="MBA2935249.1"/>
    </source>
</evidence>
<dbReference type="InterPro" id="IPR014710">
    <property type="entry name" value="RmlC-like_jellyroll"/>
</dbReference>
<dbReference type="Gene3D" id="2.60.120.10">
    <property type="entry name" value="Jelly Rolls"/>
    <property type="match status" value="1"/>
</dbReference>
<dbReference type="CDD" id="cd02219">
    <property type="entry name" value="cupin_YjlB-like"/>
    <property type="match status" value="1"/>
</dbReference>
<dbReference type="SUPFAM" id="SSF51182">
    <property type="entry name" value="RmlC-like cupins"/>
    <property type="match status" value="1"/>
</dbReference>
<protein>
    <submittedName>
        <fullName evidence="1">Cupin</fullName>
    </submittedName>
</protein>
<organism evidence="1 2">
    <name type="scientific">Sphingomonas chungangi</name>
    <dbReference type="NCBI Taxonomy" id="2683589"/>
    <lineage>
        <taxon>Bacteria</taxon>
        <taxon>Pseudomonadati</taxon>
        <taxon>Pseudomonadota</taxon>
        <taxon>Alphaproteobacteria</taxon>
        <taxon>Sphingomonadales</taxon>
        <taxon>Sphingomonadaceae</taxon>
        <taxon>Sphingomonas</taxon>
    </lineage>
</organism>
<accession>A0A838L9L8</accession>
<dbReference type="InterPro" id="IPR014500">
    <property type="entry name" value="UCP019307_cupin"/>
</dbReference>
<dbReference type="EMBL" id="JACEIB010000024">
    <property type="protein sequence ID" value="MBA2935249.1"/>
    <property type="molecule type" value="Genomic_DNA"/>
</dbReference>
<sequence length="159" mass="16890">MTEARRIFLDRDDWIPNNPRLPVLVYRNAVDHDDPDIGASLERLFTCNGWLIAERASIHRDYHYHATAHEVIGVAAGSAILGLGGPHSVRLAVDASDVIVLPAGTGHARLAASLDFCLVSACPPGQDAVECRDVVSTAVTIAIAAVPDPLQDPVGGPRS</sequence>
<dbReference type="PANTHER" id="PTHR36448">
    <property type="entry name" value="BLR7373 PROTEIN"/>
    <property type="match status" value="1"/>
</dbReference>
<name>A0A838L9L8_9SPHN</name>
<reference evidence="1 2" key="1">
    <citation type="submission" date="2020-07" db="EMBL/GenBank/DDBJ databases">
        <authorList>
            <person name="Sun Q."/>
        </authorList>
    </citation>
    <scope>NUCLEOTIDE SEQUENCE [LARGE SCALE GENOMIC DNA]</scope>
    <source>
        <strain evidence="1 2">CGMCC 1.13654</strain>
    </source>
</reference>
<dbReference type="RefSeq" id="WP_160363830.1">
    <property type="nucleotide sequence ID" value="NZ_JACEIB010000024.1"/>
</dbReference>
<proteinExistence type="predicted"/>
<evidence type="ECO:0000313" key="2">
    <source>
        <dbReference type="Proteomes" id="UP000570166"/>
    </source>
</evidence>
<dbReference type="PANTHER" id="PTHR36448:SF2">
    <property type="entry name" value="CUPIN TYPE-1 DOMAIN-CONTAINING PROTEIN"/>
    <property type="match status" value="1"/>
</dbReference>
<dbReference type="AlphaFoldDB" id="A0A838L9L8"/>
<dbReference type="Proteomes" id="UP000570166">
    <property type="component" value="Unassembled WGS sequence"/>
</dbReference>
<dbReference type="InterPro" id="IPR047121">
    <property type="entry name" value="YjiB-like"/>
</dbReference>
<dbReference type="InterPro" id="IPR011051">
    <property type="entry name" value="RmlC_Cupin_sf"/>
</dbReference>
<keyword evidence="2" id="KW-1185">Reference proteome</keyword>